<dbReference type="AlphaFoldDB" id="A0A7W7I0Q3"/>
<keyword evidence="3" id="KW-1185">Reference proteome</keyword>
<accession>A0A7W7I0Q3</accession>
<keyword evidence="1" id="KW-1133">Transmembrane helix</keyword>
<comment type="caution">
    <text evidence="2">The sequence shown here is derived from an EMBL/GenBank/DDBJ whole genome shotgun (WGS) entry which is preliminary data.</text>
</comment>
<dbReference type="EMBL" id="JACHNH010000001">
    <property type="protein sequence ID" value="MBB4764324.1"/>
    <property type="molecule type" value="Genomic_DNA"/>
</dbReference>
<protein>
    <submittedName>
        <fullName evidence="2">Uncharacterized protein</fullName>
    </submittedName>
</protein>
<dbReference type="RefSeq" id="WP_184995526.1">
    <property type="nucleotide sequence ID" value="NZ_BOMK01000048.1"/>
</dbReference>
<evidence type="ECO:0000256" key="1">
    <source>
        <dbReference type="SAM" id="Phobius"/>
    </source>
</evidence>
<dbReference type="Proteomes" id="UP000578112">
    <property type="component" value="Unassembled WGS sequence"/>
</dbReference>
<sequence length="270" mass="29484">MFRSVRRFWRSTAPVVRHTFAPMWAMGLTLTAAGWTGDDHGFWADKPFMTNLVSSLTGAMFGIPVALVVIQRVASRQANHAESHALAAQVTKSAADLHAIAVAMALGSDNQDRLREIEKKLRKASAGLLTAERYSRPPDEATRMAVLGLGNQCELFLPNPPEYGVLLRQAAREIARLNVLRTRALEIGAPWAEAEALENIRPPDTDARQFGEWRSDAFRVPADRLPADGPEWAPTIAALTVGIHEVGDINHFIGTTLGAWCAAESFAGPR</sequence>
<organism evidence="2 3">
    <name type="scientific">Actinoplanes digitatis</name>
    <dbReference type="NCBI Taxonomy" id="1868"/>
    <lineage>
        <taxon>Bacteria</taxon>
        <taxon>Bacillati</taxon>
        <taxon>Actinomycetota</taxon>
        <taxon>Actinomycetes</taxon>
        <taxon>Micromonosporales</taxon>
        <taxon>Micromonosporaceae</taxon>
        <taxon>Actinoplanes</taxon>
    </lineage>
</organism>
<reference evidence="2 3" key="1">
    <citation type="submission" date="2020-08" db="EMBL/GenBank/DDBJ databases">
        <title>Sequencing the genomes of 1000 actinobacteria strains.</title>
        <authorList>
            <person name="Klenk H.-P."/>
        </authorList>
    </citation>
    <scope>NUCLEOTIDE SEQUENCE [LARGE SCALE GENOMIC DNA]</scope>
    <source>
        <strain evidence="2 3">DSM 43149</strain>
    </source>
</reference>
<keyword evidence="1" id="KW-0812">Transmembrane</keyword>
<evidence type="ECO:0000313" key="3">
    <source>
        <dbReference type="Proteomes" id="UP000578112"/>
    </source>
</evidence>
<evidence type="ECO:0000313" key="2">
    <source>
        <dbReference type="EMBL" id="MBB4764324.1"/>
    </source>
</evidence>
<feature type="transmembrane region" description="Helical" evidence="1">
    <location>
        <begin position="20"/>
        <end position="36"/>
    </location>
</feature>
<feature type="transmembrane region" description="Helical" evidence="1">
    <location>
        <begin position="48"/>
        <end position="70"/>
    </location>
</feature>
<name>A0A7W7I0Q3_9ACTN</name>
<gene>
    <name evidence="2" type="ORF">BJ971_004880</name>
</gene>
<proteinExistence type="predicted"/>
<keyword evidence="1" id="KW-0472">Membrane</keyword>